<dbReference type="AlphaFoldDB" id="A0A0R2IMT6"/>
<evidence type="ECO:0000313" key="7">
    <source>
        <dbReference type="Proteomes" id="UP000051568"/>
    </source>
</evidence>
<proteinExistence type="predicted"/>
<keyword evidence="1" id="KW-0004">4Fe-4S</keyword>
<keyword evidence="6" id="KW-0255">Endonuclease</keyword>
<dbReference type="PANTHER" id="PTHR10359">
    <property type="entry name" value="A/G-SPECIFIC ADENINE GLYCOSYLASE/ENDONUCLEASE III"/>
    <property type="match status" value="1"/>
</dbReference>
<dbReference type="PIRSF" id="PIRSF001435">
    <property type="entry name" value="Nth"/>
    <property type="match status" value="1"/>
</dbReference>
<keyword evidence="6" id="KW-0378">Hydrolase</keyword>
<dbReference type="EMBL" id="JQBR01000005">
    <property type="protein sequence ID" value="KRN66248.1"/>
    <property type="molecule type" value="Genomic_DNA"/>
</dbReference>
<evidence type="ECO:0000256" key="3">
    <source>
        <dbReference type="ARBA" id="ARBA00023004"/>
    </source>
</evidence>
<dbReference type="SMART" id="SM00478">
    <property type="entry name" value="ENDO3c"/>
    <property type="match status" value="1"/>
</dbReference>
<evidence type="ECO:0000313" key="6">
    <source>
        <dbReference type="EMBL" id="KRN66248.1"/>
    </source>
</evidence>
<dbReference type="STRING" id="319652.IV80_GL001498"/>
<dbReference type="GO" id="GO:0006284">
    <property type="term" value="P:base-excision repair"/>
    <property type="evidence" value="ECO:0007669"/>
    <property type="project" value="InterPro"/>
</dbReference>
<dbReference type="Gene3D" id="1.10.340.30">
    <property type="entry name" value="Hypothetical protein, domain 2"/>
    <property type="match status" value="1"/>
</dbReference>
<evidence type="ECO:0000259" key="5">
    <source>
        <dbReference type="SMART" id="SM00478"/>
    </source>
</evidence>
<keyword evidence="7" id="KW-1185">Reference proteome</keyword>
<dbReference type="GO" id="GO:0046872">
    <property type="term" value="F:metal ion binding"/>
    <property type="evidence" value="ECO:0007669"/>
    <property type="project" value="UniProtKB-KW"/>
</dbReference>
<dbReference type="PATRIC" id="fig|319652.3.peg.1518"/>
<protein>
    <submittedName>
        <fullName evidence="6">Endonuclease III-like protein</fullName>
    </submittedName>
</protein>
<dbReference type="GO" id="GO:0004519">
    <property type="term" value="F:endonuclease activity"/>
    <property type="evidence" value="ECO:0007669"/>
    <property type="project" value="UniProtKB-KW"/>
</dbReference>
<sequence length="229" mass="26454">MAKSPMTAAKISLNELYTIMNANMGPQTWLQPGTDWAESPWEVIYGAILVQNTNWQNVAPSLLKLKAKTNFDPQKVEHLSLAELTELIRTSGFYTRKTQTIFNVCHWLEKYQFDLAQLKQRSQTALRQELISLKGIGNETADYILMYVLDKPNFMVDAYSRRLFSWLGCQLPSDYLQAQALIEKQVSFDLKKWQDFHALIVNYGKTVKGKKAFTQSFLGKYQNRLKLNK</sequence>
<dbReference type="InterPro" id="IPR003265">
    <property type="entry name" value="HhH-GPD_domain"/>
</dbReference>
<dbReference type="SUPFAM" id="SSF48150">
    <property type="entry name" value="DNA-glycosylase"/>
    <property type="match status" value="1"/>
</dbReference>
<feature type="domain" description="HhH-GPD" evidence="5">
    <location>
        <begin position="49"/>
        <end position="206"/>
    </location>
</feature>
<dbReference type="Pfam" id="PF00730">
    <property type="entry name" value="HhH-GPD"/>
    <property type="match status" value="1"/>
</dbReference>
<name>A0A0R2IMT6_9LACO</name>
<keyword evidence="2" id="KW-0479">Metal-binding</keyword>
<reference evidence="6 7" key="1">
    <citation type="journal article" date="2015" name="Genome Announc.">
        <title>Expanding the biotechnology potential of lactobacilli through comparative genomics of 213 strains and associated genera.</title>
        <authorList>
            <person name="Sun Z."/>
            <person name="Harris H.M."/>
            <person name="McCann A."/>
            <person name="Guo C."/>
            <person name="Argimon S."/>
            <person name="Zhang W."/>
            <person name="Yang X."/>
            <person name="Jeffery I.B."/>
            <person name="Cooney J.C."/>
            <person name="Kagawa T.F."/>
            <person name="Liu W."/>
            <person name="Song Y."/>
            <person name="Salvetti E."/>
            <person name="Wrobel A."/>
            <person name="Rasinkangas P."/>
            <person name="Parkhill J."/>
            <person name="Rea M.C."/>
            <person name="O'Sullivan O."/>
            <person name="Ritari J."/>
            <person name="Douillard F.P."/>
            <person name="Paul Ross R."/>
            <person name="Yang R."/>
            <person name="Briner A.E."/>
            <person name="Felis G.E."/>
            <person name="de Vos W.M."/>
            <person name="Barrangou R."/>
            <person name="Klaenhammer T.R."/>
            <person name="Caufield P.W."/>
            <person name="Cui Y."/>
            <person name="Zhang H."/>
            <person name="O'Toole P.W."/>
        </authorList>
    </citation>
    <scope>NUCLEOTIDE SEQUENCE [LARGE SCALE GENOMIC DNA]</scope>
    <source>
        <strain evidence="6 7">DSM 17757</strain>
    </source>
</reference>
<evidence type="ECO:0000256" key="2">
    <source>
        <dbReference type="ARBA" id="ARBA00022723"/>
    </source>
</evidence>
<evidence type="ECO:0000256" key="1">
    <source>
        <dbReference type="ARBA" id="ARBA00022485"/>
    </source>
</evidence>
<gene>
    <name evidence="6" type="ORF">IV80_GL001498</name>
</gene>
<dbReference type="GO" id="GO:0051539">
    <property type="term" value="F:4 iron, 4 sulfur cluster binding"/>
    <property type="evidence" value="ECO:0007669"/>
    <property type="project" value="UniProtKB-KW"/>
</dbReference>
<evidence type="ECO:0000256" key="4">
    <source>
        <dbReference type="ARBA" id="ARBA00023014"/>
    </source>
</evidence>
<comment type="caution">
    <text evidence="6">The sequence shown here is derived from an EMBL/GenBank/DDBJ whole genome shotgun (WGS) entry which is preliminary data.</text>
</comment>
<accession>A0A0R2IMT6</accession>
<dbReference type="Proteomes" id="UP000051568">
    <property type="component" value="Unassembled WGS sequence"/>
</dbReference>
<keyword evidence="3" id="KW-0408">Iron</keyword>
<dbReference type="PANTHER" id="PTHR10359:SF19">
    <property type="entry name" value="DNA REPAIR GLYCOSYLASE MJ1434-RELATED"/>
    <property type="match status" value="1"/>
</dbReference>
<keyword evidence="6" id="KW-0540">Nuclease</keyword>
<dbReference type="InterPro" id="IPR011257">
    <property type="entry name" value="DNA_glycosylase"/>
</dbReference>
<dbReference type="CDD" id="cd00056">
    <property type="entry name" value="ENDO3c"/>
    <property type="match status" value="1"/>
</dbReference>
<organism evidence="6 7">
    <name type="scientific">Pediococcus cellicola</name>
    <dbReference type="NCBI Taxonomy" id="319652"/>
    <lineage>
        <taxon>Bacteria</taxon>
        <taxon>Bacillati</taxon>
        <taxon>Bacillota</taxon>
        <taxon>Bacilli</taxon>
        <taxon>Lactobacillales</taxon>
        <taxon>Lactobacillaceae</taxon>
        <taxon>Pediococcus</taxon>
    </lineage>
</organism>
<keyword evidence="4" id="KW-0411">Iron-sulfur</keyword>